<dbReference type="PANTHER" id="PTHR33375">
    <property type="entry name" value="CHROMOSOME-PARTITIONING PROTEIN PARB-RELATED"/>
    <property type="match status" value="1"/>
</dbReference>
<sequence>MANIQIKERKIVELHPHPKNEGIYGDEDIEQLAQDIERSKWVKPLIVTPEGTIISGHRRWKAVSYLGWVTVPIEEKEFTDEIAELEALLLENANREKSIEQKCREGLTWEAIERTNSRQRQGSKGFGVGSTRDVIAKRVGIGSGINYEKARKVVSAIDEALLVGNLAKAEALRKKLNHKSVNAAFKMITSIENTSETQHSETQHTRMQWILAKLGQKLCGSVWIASNDRSRIWEKEELGSFSMDSLPQLGIRDNAQKIVALIDVVWLSGDNQITAAFEIECTTSIYSGLLRMADLVALVPNLNFPLYVVVPQSRVEKVKKELSRPSFQALKMNQKCNWIVLEDLSQEWEAIMKYGTELDAINRLSDSLNKIKK</sequence>
<organism evidence="2 3">
    <name type="scientific">Nostoc cf. edaphicum LEGE 07299</name>
    <dbReference type="NCBI Taxonomy" id="2777974"/>
    <lineage>
        <taxon>Bacteria</taxon>
        <taxon>Bacillati</taxon>
        <taxon>Cyanobacteriota</taxon>
        <taxon>Cyanophyceae</taxon>
        <taxon>Nostocales</taxon>
        <taxon>Nostocaceae</taxon>
        <taxon>Nostoc</taxon>
    </lineage>
</organism>
<dbReference type="SMART" id="SM00470">
    <property type="entry name" value="ParB"/>
    <property type="match status" value="1"/>
</dbReference>
<dbReference type="InterPro" id="IPR050336">
    <property type="entry name" value="Chromosome_partition/occlusion"/>
</dbReference>
<dbReference type="InterPro" id="IPR003115">
    <property type="entry name" value="ParB_N"/>
</dbReference>
<evidence type="ECO:0000259" key="1">
    <source>
        <dbReference type="SMART" id="SM00470"/>
    </source>
</evidence>
<dbReference type="Pfam" id="PF02195">
    <property type="entry name" value="ParB_N"/>
    <property type="match status" value="1"/>
</dbReference>
<feature type="domain" description="ParB-like N-terminal" evidence="1">
    <location>
        <begin position="7"/>
        <end position="93"/>
    </location>
</feature>
<proteinExistence type="predicted"/>
<dbReference type="RefSeq" id="WP_194044226.1">
    <property type="nucleotide sequence ID" value="NZ_JADEXF010000372.1"/>
</dbReference>
<accession>A0ABR9U105</accession>
<dbReference type="PANTHER" id="PTHR33375:SF1">
    <property type="entry name" value="CHROMOSOME-PARTITIONING PROTEIN PARB-RELATED"/>
    <property type="match status" value="1"/>
</dbReference>
<dbReference type="SUPFAM" id="SSF110849">
    <property type="entry name" value="ParB/Sulfiredoxin"/>
    <property type="match status" value="1"/>
</dbReference>
<name>A0ABR9U105_9NOSO</name>
<dbReference type="InterPro" id="IPR036086">
    <property type="entry name" value="ParB/Sulfiredoxin_sf"/>
</dbReference>
<evidence type="ECO:0000313" key="2">
    <source>
        <dbReference type="EMBL" id="MBE9105797.1"/>
    </source>
</evidence>
<reference evidence="2 3" key="1">
    <citation type="submission" date="2020-10" db="EMBL/GenBank/DDBJ databases">
        <authorList>
            <person name="Castelo-Branco R."/>
            <person name="Eusebio N."/>
            <person name="Adriana R."/>
            <person name="Vieira A."/>
            <person name="Brugerolle De Fraissinette N."/>
            <person name="Rezende De Castro R."/>
            <person name="Schneider M.P."/>
            <person name="Vasconcelos V."/>
            <person name="Leao P.N."/>
        </authorList>
    </citation>
    <scope>NUCLEOTIDE SEQUENCE [LARGE SCALE GENOMIC DNA]</scope>
    <source>
        <strain evidence="2 3">LEGE 07299</strain>
    </source>
</reference>
<dbReference type="Gene3D" id="3.90.1530.10">
    <property type="entry name" value="Conserved hypothetical protein from pyrococcus furiosus pfu- 392566-001, ParB domain"/>
    <property type="match status" value="1"/>
</dbReference>
<evidence type="ECO:0000313" key="3">
    <source>
        <dbReference type="Proteomes" id="UP000647836"/>
    </source>
</evidence>
<gene>
    <name evidence="2" type="ORF">IQ229_12825</name>
</gene>
<protein>
    <submittedName>
        <fullName evidence="2">ParB N-terminal domain-containing protein</fullName>
    </submittedName>
</protein>
<dbReference type="EMBL" id="JADEXF010000372">
    <property type="protein sequence ID" value="MBE9105797.1"/>
    <property type="molecule type" value="Genomic_DNA"/>
</dbReference>
<dbReference type="Proteomes" id="UP000647836">
    <property type="component" value="Unassembled WGS sequence"/>
</dbReference>
<keyword evidence="3" id="KW-1185">Reference proteome</keyword>
<comment type="caution">
    <text evidence="2">The sequence shown here is derived from an EMBL/GenBank/DDBJ whole genome shotgun (WGS) entry which is preliminary data.</text>
</comment>